<gene>
    <name evidence="2" type="ORF">CAAN4_G11672</name>
</gene>
<organism evidence="2 3">
    <name type="scientific">[Candida] anglica</name>
    <dbReference type="NCBI Taxonomy" id="148631"/>
    <lineage>
        <taxon>Eukaryota</taxon>
        <taxon>Fungi</taxon>
        <taxon>Dikarya</taxon>
        <taxon>Ascomycota</taxon>
        <taxon>Saccharomycotina</taxon>
        <taxon>Pichiomycetes</taxon>
        <taxon>Debaryomycetaceae</taxon>
        <taxon>Kurtzmaniella</taxon>
    </lineage>
</organism>
<proteinExistence type="predicted"/>
<dbReference type="InterPro" id="IPR026285">
    <property type="entry name" value="TenA_E"/>
</dbReference>
<dbReference type="Gene3D" id="1.20.910.10">
    <property type="entry name" value="Heme oxygenase-like"/>
    <property type="match status" value="1"/>
</dbReference>
<protein>
    <recommendedName>
        <fullName evidence="1">Thiaminase-2/PQQC domain-containing protein</fullName>
    </recommendedName>
</protein>
<dbReference type="PANTHER" id="PTHR43198">
    <property type="entry name" value="BIFUNCTIONAL TH2 PROTEIN"/>
    <property type="match status" value="1"/>
</dbReference>
<feature type="domain" description="Thiaminase-2/PQQC" evidence="1">
    <location>
        <begin position="17"/>
        <end position="226"/>
    </location>
</feature>
<dbReference type="InterPro" id="IPR050967">
    <property type="entry name" value="Thiamine_Salvage_TenA"/>
</dbReference>
<dbReference type="CDD" id="cd19358">
    <property type="entry name" value="TenA_E_Spr0628-like"/>
    <property type="match status" value="1"/>
</dbReference>
<dbReference type="EMBL" id="OZ004259">
    <property type="protein sequence ID" value="CAK7918089.1"/>
    <property type="molecule type" value="Genomic_DNA"/>
</dbReference>
<keyword evidence="3" id="KW-1185">Reference proteome</keyword>
<dbReference type="PIRSF" id="PIRSF003170">
    <property type="entry name" value="Pet18p"/>
    <property type="match status" value="1"/>
</dbReference>
<dbReference type="SUPFAM" id="SSF48613">
    <property type="entry name" value="Heme oxygenase-like"/>
    <property type="match status" value="1"/>
</dbReference>
<accession>A0ABP0EJ49</accession>
<evidence type="ECO:0000313" key="2">
    <source>
        <dbReference type="EMBL" id="CAK7918089.1"/>
    </source>
</evidence>
<dbReference type="Proteomes" id="UP001497600">
    <property type="component" value="Chromosome G"/>
</dbReference>
<reference evidence="2 3" key="1">
    <citation type="submission" date="2024-01" db="EMBL/GenBank/DDBJ databases">
        <authorList>
            <consortium name="Genoscope - CEA"/>
            <person name="William W."/>
        </authorList>
    </citation>
    <scope>NUCLEOTIDE SEQUENCE [LARGE SCALE GENOMIC DNA]</scope>
    <source>
        <strain evidence="2 3">29B2s-10</strain>
    </source>
</reference>
<dbReference type="InterPro" id="IPR016084">
    <property type="entry name" value="Haem_Oase-like_multi-hlx"/>
</dbReference>
<name>A0ABP0EJ49_9ASCO</name>
<evidence type="ECO:0000259" key="1">
    <source>
        <dbReference type="Pfam" id="PF03070"/>
    </source>
</evidence>
<dbReference type="PANTHER" id="PTHR43198:SF2">
    <property type="entry name" value="SI:CH1073-67J19.1-RELATED"/>
    <property type="match status" value="1"/>
</dbReference>
<sequence length="229" mass="26682">MSFLSSLLKQYSSAVEKSQTHPLTNELCRGTLSDAKLWVYLTQDLKFFQRGMNVFGRTLAYCDDANASITLAKQIGFVANDENDYFEKALKELKDSAAKSVPKMVNDPTLILPQVQIYLNLLDEMAYKCTSYVEIITFMYVMEFVYLGWANYNLQHEDVNMDNLPYRYKEWIVLHSGPEFTNWVNFLENEVNRVTFGADKDTLQLCENMFIKAVNLEIDFFDACYQYRE</sequence>
<dbReference type="Pfam" id="PF03070">
    <property type="entry name" value="TENA_THI-4"/>
    <property type="match status" value="1"/>
</dbReference>
<evidence type="ECO:0000313" key="3">
    <source>
        <dbReference type="Proteomes" id="UP001497600"/>
    </source>
</evidence>
<dbReference type="InterPro" id="IPR004305">
    <property type="entry name" value="Thiaminase-2/PQQC"/>
</dbReference>